<dbReference type="SUPFAM" id="SSF53041">
    <property type="entry name" value="Resolvase-like"/>
    <property type="match status" value="1"/>
</dbReference>
<dbReference type="GO" id="GO:0000150">
    <property type="term" value="F:DNA strand exchange activity"/>
    <property type="evidence" value="ECO:0007669"/>
    <property type="project" value="InterPro"/>
</dbReference>
<feature type="domain" description="Recombinase" evidence="8">
    <location>
        <begin position="178"/>
        <end position="296"/>
    </location>
</feature>
<evidence type="ECO:0000259" key="7">
    <source>
        <dbReference type="PROSITE" id="PS51736"/>
    </source>
</evidence>
<evidence type="ECO:0000256" key="1">
    <source>
        <dbReference type="ARBA" id="ARBA00022908"/>
    </source>
</evidence>
<dbReference type="PANTHER" id="PTHR30461">
    <property type="entry name" value="DNA-INVERTASE FROM LAMBDOID PROPHAGE"/>
    <property type="match status" value="1"/>
</dbReference>
<dbReference type="PROSITE" id="PS51737">
    <property type="entry name" value="RECOMBINASE_DNA_BIND"/>
    <property type="match status" value="1"/>
</dbReference>
<dbReference type="PANTHER" id="PTHR30461:SF23">
    <property type="entry name" value="DNA RECOMBINASE-RELATED"/>
    <property type="match status" value="1"/>
</dbReference>
<dbReference type="PROSITE" id="PS51736">
    <property type="entry name" value="RECOMBINASES_3"/>
    <property type="match status" value="1"/>
</dbReference>
<evidence type="ECO:0000256" key="5">
    <source>
        <dbReference type="PROSITE-ProRule" id="PRU10137"/>
    </source>
</evidence>
<dbReference type="Pfam" id="PF00239">
    <property type="entry name" value="Resolvase"/>
    <property type="match status" value="1"/>
</dbReference>
<keyword evidence="3" id="KW-0233">DNA recombination</keyword>
<protein>
    <submittedName>
        <fullName evidence="9">DNA invertase Pin-like site-specific DNA recombinase</fullName>
    </submittedName>
</protein>
<evidence type="ECO:0000256" key="4">
    <source>
        <dbReference type="PIRSR" id="PIRSR606118-50"/>
    </source>
</evidence>
<dbReference type="InterPro" id="IPR011109">
    <property type="entry name" value="DNA_bind_recombinase_dom"/>
</dbReference>
<dbReference type="RefSeq" id="WP_133977343.1">
    <property type="nucleotide sequence ID" value="NZ_SOCE01000001.1"/>
</dbReference>
<feature type="region of interest" description="Disordered" evidence="6">
    <location>
        <begin position="523"/>
        <end position="547"/>
    </location>
</feature>
<feature type="active site" description="O-(5'-phospho-DNA)-serine intermediate" evidence="4 5">
    <location>
        <position position="26"/>
    </location>
</feature>
<dbReference type="InterPro" id="IPR006119">
    <property type="entry name" value="Resolv_N"/>
</dbReference>
<dbReference type="AlphaFoldDB" id="A0A4R7T8R1"/>
<organism evidence="9 10">
    <name type="scientific">Kribbella voronezhensis</name>
    <dbReference type="NCBI Taxonomy" id="2512212"/>
    <lineage>
        <taxon>Bacteria</taxon>
        <taxon>Bacillati</taxon>
        <taxon>Actinomycetota</taxon>
        <taxon>Actinomycetes</taxon>
        <taxon>Propionibacteriales</taxon>
        <taxon>Kribbellaceae</taxon>
        <taxon>Kribbella</taxon>
    </lineage>
</organism>
<dbReference type="Proteomes" id="UP000295151">
    <property type="component" value="Unassembled WGS sequence"/>
</dbReference>
<accession>A0A4R7T8R1</accession>
<dbReference type="GO" id="GO:0003677">
    <property type="term" value="F:DNA binding"/>
    <property type="evidence" value="ECO:0007669"/>
    <property type="project" value="UniProtKB-KW"/>
</dbReference>
<keyword evidence="1" id="KW-0229">DNA integration</keyword>
<evidence type="ECO:0000256" key="3">
    <source>
        <dbReference type="ARBA" id="ARBA00023172"/>
    </source>
</evidence>
<sequence length="605" mass="67936">MSLAQDAISSTQLERRKRFVLYLRVSTPSQVNTDYDPEGISIPAQREAGLRKGAALDADLVREFIEPGRSGTSVDKRPVFQEMLAWIKEQGDIDYVIVYTFSRAFRNALDAGITKRTLGKYGTRVVSTTLDLGESPESAMIETIMHAVDQYQSEQSGADIRYKMGQKAIKGGTIGRARIGYLNSIEEFEGRTVRTIVLDPQRGPLVRRMFKLFATDEYSITDLHEEAERIGLTTRPTKRWPEQTPSENQLRAILADPYYVGLVTYEGQQYPGRHEAIIDAATFQVVQDILATRARRGSRDRVTTHYLRGKLFCERCFQNGRPGTRLIFTESKGNGGYYSYFVCRMKQEGICDLPVLPVERVEQSIIDHYATEQLPPEFSAMVGDQAREAILHDRKDLDTRRKQAAKRLRELDVQEERLIDLAADGTIQSGKLRDRLKKLAVQRVQLTEEQQSSTETLTQGLKVLNAVLHFLEDPQAMYKAAADVTRRRMNSAFYDALYIARDAVGHVERTAIFEEVITAYTDRPTTAPSREGGASDANRRPDPKIGASVPFTLRDALATSGGYSVDHGLSTPVMVELRGFEPLTSSMPWISPALQALRSACIPVH</sequence>
<dbReference type="InterPro" id="IPR038109">
    <property type="entry name" value="DNA_bind_recomb_sf"/>
</dbReference>
<dbReference type="Gene3D" id="3.40.50.1390">
    <property type="entry name" value="Resolvase, N-terminal catalytic domain"/>
    <property type="match status" value="1"/>
</dbReference>
<dbReference type="Pfam" id="PF07508">
    <property type="entry name" value="Recombinase"/>
    <property type="match status" value="1"/>
</dbReference>
<reference evidence="9 10" key="1">
    <citation type="submission" date="2019-03" db="EMBL/GenBank/DDBJ databases">
        <title>Genomic Encyclopedia of Type Strains, Phase III (KMG-III): the genomes of soil and plant-associated and newly described type strains.</title>
        <authorList>
            <person name="Whitman W."/>
        </authorList>
    </citation>
    <scope>NUCLEOTIDE SEQUENCE [LARGE SCALE GENOMIC DNA]</scope>
    <source>
        <strain evidence="9 10">VKM Ac-2575</strain>
    </source>
</reference>
<dbReference type="InterPro" id="IPR050639">
    <property type="entry name" value="SSR_resolvase"/>
</dbReference>
<keyword evidence="2" id="KW-0238">DNA-binding</keyword>
<keyword evidence="10" id="KW-1185">Reference proteome</keyword>
<comment type="caution">
    <text evidence="9">The sequence shown here is derived from an EMBL/GenBank/DDBJ whole genome shotgun (WGS) entry which is preliminary data.</text>
</comment>
<evidence type="ECO:0000259" key="8">
    <source>
        <dbReference type="PROSITE" id="PS51737"/>
    </source>
</evidence>
<dbReference type="Gene3D" id="3.90.1750.20">
    <property type="entry name" value="Putative Large Serine Recombinase, Chain B, Domain 2"/>
    <property type="match status" value="1"/>
</dbReference>
<dbReference type="PROSITE" id="PS00397">
    <property type="entry name" value="RECOMBINASES_1"/>
    <property type="match status" value="1"/>
</dbReference>
<dbReference type="InterPro" id="IPR006118">
    <property type="entry name" value="Recombinase_CS"/>
</dbReference>
<dbReference type="CDD" id="cd00338">
    <property type="entry name" value="Ser_Recombinase"/>
    <property type="match status" value="1"/>
</dbReference>
<name>A0A4R7T8R1_9ACTN</name>
<evidence type="ECO:0000256" key="2">
    <source>
        <dbReference type="ARBA" id="ARBA00023125"/>
    </source>
</evidence>
<gene>
    <name evidence="9" type="ORF">EV138_1112</name>
</gene>
<dbReference type="SMART" id="SM00857">
    <property type="entry name" value="Resolvase"/>
    <property type="match status" value="1"/>
</dbReference>
<dbReference type="EMBL" id="SOCE01000001">
    <property type="protein sequence ID" value="TDU87588.1"/>
    <property type="molecule type" value="Genomic_DNA"/>
</dbReference>
<evidence type="ECO:0000313" key="10">
    <source>
        <dbReference type="Proteomes" id="UP000295151"/>
    </source>
</evidence>
<evidence type="ECO:0000313" key="9">
    <source>
        <dbReference type="EMBL" id="TDU87588.1"/>
    </source>
</evidence>
<dbReference type="InterPro" id="IPR036162">
    <property type="entry name" value="Resolvase-like_N_sf"/>
</dbReference>
<dbReference type="GO" id="GO:0015074">
    <property type="term" value="P:DNA integration"/>
    <property type="evidence" value="ECO:0007669"/>
    <property type="project" value="UniProtKB-KW"/>
</dbReference>
<evidence type="ECO:0000256" key="6">
    <source>
        <dbReference type="SAM" id="MobiDB-lite"/>
    </source>
</evidence>
<feature type="domain" description="Resolvase/invertase-type recombinase catalytic" evidence="7">
    <location>
        <begin position="18"/>
        <end position="180"/>
    </location>
</feature>
<dbReference type="OrthoDB" id="3217513at2"/>
<proteinExistence type="predicted"/>